<protein>
    <submittedName>
        <fullName evidence="1">Uncharacterized protein</fullName>
    </submittedName>
</protein>
<gene>
    <name evidence="1" type="ORF">ACH5RR_009804</name>
</gene>
<dbReference type="EMBL" id="JBJUIK010000004">
    <property type="protein sequence ID" value="KAL3530482.1"/>
    <property type="molecule type" value="Genomic_DNA"/>
</dbReference>
<evidence type="ECO:0000313" key="2">
    <source>
        <dbReference type="Proteomes" id="UP001630127"/>
    </source>
</evidence>
<sequence length="140" mass="15359">MAYMLVCLKNQKRLCFGQIITLILKRFEVSLNPKGSKGATTHSDCICVAILEKLNMDVVDGRWMYCLSGMLSTISLDHFVPEFIHDDTGAGNVQFGQNVEENEPTGAVAASNGNVQSTEALLSWQTDLLNSVSNVNKCLM</sequence>
<comment type="caution">
    <text evidence="1">The sequence shown here is derived from an EMBL/GenBank/DDBJ whole genome shotgun (WGS) entry which is preliminary data.</text>
</comment>
<dbReference type="AlphaFoldDB" id="A0ABD3AHM0"/>
<keyword evidence="2" id="KW-1185">Reference proteome</keyword>
<accession>A0ABD3AHM0</accession>
<reference evidence="1 2" key="1">
    <citation type="submission" date="2024-11" db="EMBL/GenBank/DDBJ databases">
        <title>A near-complete genome assembly of Cinchona calisaya.</title>
        <authorList>
            <person name="Lian D.C."/>
            <person name="Zhao X.W."/>
            <person name="Wei L."/>
        </authorList>
    </citation>
    <scope>NUCLEOTIDE SEQUENCE [LARGE SCALE GENOMIC DNA]</scope>
    <source>
        <tissue evidence="1">Nenye</tissue>
    </source>
</reference>
<organism evidence="1 2">
    <name type="scientific">Cinchona calisaya</name>
    <dbReference type="NCBI Taxonomy" id="153742"/>
    <lineage>
        <taxon>Eukaryota</taxon>
        <taxon>Viridiplantae</taxon>
        <taxon>Streptophyta</taxon>
        <taxon>Embryophyta</taxon>
        <taxon>Tracheophyta</taxon>
        <taxon>Spermatophyta</taxon>
        <taxon>Magnoliopsida</taxon>
        <taxon>eudicotyledons</taxon>
        <taxon>Gunneridae</taxon>
        <taxon>Pentapetalae</taxon>
        <taxon>asterids</taxon>
        <taxon>lamiids</taxon>
        <taxon>Gentianales</taxon>
        <taxon>Rubiaceae</taxon>
        <taxon>Cinchonoideae</taxon>
        <taxon>Cinchoneae</taxon>
        <taxon>Cinchona</taxon>
    </lineage>
</organism>
<name>A0ABD3AHM0_9GENT</name>
<dbReference type="Proteomes" id="UP001630127">
    <property type="component" value="Unassembled WGS sequence"/>
</dbReference>
<evidence type="ECO:0000313" key="1">
    <source>
        <dbReference type="EMBL" id="KAL3530482.1"/>
    </source>
</evidence>
<proteinExistence type="predicted"/>